<reference evidence="1" key="1">
    <citation type="submission" date="2015-05" db="UniProtKB">
        <authorList>
            <consortium name="EnsemblMetazoa"/>
        </authorList>
    </citation>
    <scope>IDENTIFICATION</scope>
</reference>
<evidence type="ECO:0000313" key="2">
    <source>
        <dbReference type="Proteomes" id="UP000015103"/>
    </source>
</evidence>
<evidence type="ECO:0000313" key="1">
    <source>
        <dbReference type="EnsemblMetazoa" id="RPRC004691-PA"/>
    </source>
</evidence>
<dbReference type="InParanoid" id="T1HKW7"/>
<dbReference type="Proteomes" id="UP000015103">
    <property type="component" value="Unassembled WGS sequence"/>
</dbReference>
<dbReference type="AlphaFoldDB" id="T1HKW7"/>
<dbReference type="HOGENOM" id="CLU_1469973_0_0_1"/>
<protein>
    <submittedName>
        <fullName evidence="1">Uncharacterized protein</fullName>
    </submittedName>
</protein>
<accession>T1HKW7</accession>
<keyword evidence="2" id="KW-1185">Reference proteome</keyword>
<dbReference type="VEuPathDB" id="VectorBase:RPRC004691"/>
<sequence>MVMKNSFAREPIIFWEGQRPQVKHRRRYGIIPQGFLFCGLGKINIDRPQLLSLQLKRCCSEVYISNYDSEIEDISRLPKRLLTSSLSCDCLIENQRNNEADHDPVRGSSKYNFYQGYETKKSSAVEYGPFEKVRKFICVTTIPRTLTRNKKKYATSFFFSESEEDTTQRVYYFQKIKLAYILTI</sequence>
<name>T1HKW7_RHOPR</name>
<dbReference type="EMBL" id="ACPB03020517">
    <property type="status" value="NOT_ANNOTATED_CDS"/>
    <property type="molecule type" value="Genomic_DNA"/>
</dbReference>
<dbReference type="EnsemblMetazoa" id="RPRC004691-RA">
    <property type="protein sequence ID" value="RPRC004691-PA"/>
    <property type="gene ID" value="RPRC004691"/>
</dbReference>
<proteinExistence type="predicted"/>
<organism evidence="1 2">
    <name type="scientific">Rhodnius prolixus</name>
    <name type="common">Triatomid bug</name>
    <dbReference type="NCBI Taxonomy" id="13249"/>
    <lineage>
        <taxon>Eukaryota</taxon>
        <taxon>Metazoa</taxon>
        <taxon>Ecdysozoa</taxon>
        <taxon>Arthropoda</taxon>
        <taxon>Hexapoda</taxon>
        <taxon>Insecta</taxon>
        <taxon>Pterygota</taxon>
        <taxon>Neoptera</taxon>
        <taxon>Paraneoptera</taxon>
        <taxon>Hemiptera</taxon>
        <taxon>Heteroptera</taxon>
        <taxon>Panheteroptera</taxon>
        <taxon>Cimicomorpha</taxon>
        <taxon>Reduviidae</taxon>
        <taxon>Triatominae</taxon>
        <taxon>Rhodnius</taxon>
    </lineage>
</organism>